<keyword evidence="3" id="KW-0732">Signal</keyword>
<protein>
    <submittedName>
        <fullName evidence="7">Mucoidy inhibitor MuiA family protein</fullName>
    </submittedName>
</protein>
<comment type="caution">
    <text evidence="7">The sequence shown here is derived from an EMBL/GenBank/DDBJ whole genome shotgun (WGS) entry which is preliminary data.</text>
</comment>
<evidence type="ECO:0000256" key="3">
    <source>
        <dbReference type="SAM" id="SignalP"/>
    </source>
</evidence>
<dbReference type="InterPro" id="IPR011935">
    <property type="entry name" value="CHP02231"/>
</dbReference>
<dbReference type="InterPro" id="IPR025554">
    <property type="entry name" value="DUF4140"/>
</dbReference>
<evidence type="ECO:0000259" key="5">
    <source>
        <dbReference type="Pfam" id="PF13598"/>
    </source>
</evidence>
<feature type="coiled-coil region" evidence="2">
    <location>
        <begin position="160"/>
        <end position="187"/>
    </location>
</feature>
<keyword evidence="8" id="KW-1185">Reference proteome</keyword>
<evidence type="ECO:0000259" key="6">
    <source>
        <dbReference type="Pfam" id="PF13600"/>
    </source>
</evidence>
<feature type="signal peptide" evidence="3">
    <location>
        <begin position="1"/>
        <end position="18"/>
    </location>
</feature>
<feature type="domain" description="DUF4140" evidence="6">
    <location>
        <begin position="32"/>
        <end position="132"/>
    </location>
</feature>
<evidence type="ECO:0000256" key="1">
    <source>
        <dbReference type="PROSITE-ProRule" id="PRU01360"/>
    </source>
</evidence>
<dbReference type="GO" id="GO:0009279">
    <property type="term" value="C:cell outer membrane"/>
    <property type="evidence" value="ECO:0007669"/>
    <property type="project" value="UniProtKB-SubCell"/>
</dbReference>
<dbReference type="Pfam" id="PF07715">
    <property type="entry name" value="Plug"/>
    <property type="match status" value="1"/>
</dbReference>
<reference evidence="7 8" key="1">
    <citation type="submission" date="2018-11" db="EMBL/GenBank/DDBJ databases">
        <title>Flavobacterium sp. nov., YIM 102701-2 draft genome.</title>
        <authorList>
            <person name="Li G."/>
            <person name="Jiang Y."/>
        </authorList>
    </citation>
    <scope>NUCLEOTIDE SEQUENCE [LARGE SCALE GENOMIC DNA]</scope>
    <source>
        <strain evidence="7 8">YIM 102701-2</strain>
    </source>
</reference>
<evidence type="ECO:0000313" key="8">
    <source>
        <dbReference type="Proteomes" id="UP000275719"/>
    </source>
</evidence>
<keyword evidence="1" id="KW-0813">Transport</keyword>
<evidence type="ECO:0000313" key="7">
    <source>
        <dbReference type="EMBL" id="RRJ89658.1"/>
    </source>
</evidence>
<gene>
    <name evidence="7" type="ORF">EG240_11120</name>
</gene>
<feature type="chain" id="PRO_5018139564" evidence="3">
    <location>
        <begin position="19"/>
        <end position="633"/>
    </location>
</feature>
<keyword evidence="2" id="KW-0175">Coiled coil</keyword>
<evidence type="ECO:0000256" key="2">
    <source>
        <dbReference type="SAM" id="Coils"/>
    </source>
</evidence>
<name>A0A3P3W5D5_9FLAO</name>
<feature type="domain" description="TonB-dependent receptor plug" evidence="4">
    <location>
        <begin position="302"/>
        <end position="409"/>
    </location>
</feature>
<dbReference type="OrthoDB" id="634585at2"/>
<evidence type="ECO:0000259" key="4">
    <source>
        <dbReference type="Pfam" id="PF07715"/>
    </source>
</evidence>
<keyword evidence="1" id="KW-0998">Cell outer membrane</keyword>
<dbReference type="InterPro" id="IPR037066">
    <property type="entry name" value="Plug_dom_sf"/>
</dbReference>
<comment type="similarity">
    <text evidence="1">Belongs to the TonB-dependent receptor family.</text>
</comment>
<feature type="domain" description="DUF4139" evidence="5">
    <location>
        <begin position="217"/>
        <end position="624"/>
    </location>
</feature>
<dbReference type="NCBIfam" id="TIGR02231">
    <property type="entry name" value="mucoidy inhibitor MuiA family protein"/>
    <property type="match status" value="2"/>
</dbReference>
<dbReference type="SUPFAM" id="SSF56935">
    <property type="entry name" value="Porins"/>
    <property type="match status" value="1"/>
</dbReference>
<dbReference type="AlphaFoldDB" id="A0A3P3W5D5"/>
<sequence length="633" mass="70420">MKKLYFSFILLASLTFYAQKPVFTQAKIESARVYTNAAELKHKASVQIPSGNSEIVITNVADYLIENTVQIKVPKNVTVMSVQFSNAYLEEYDNKANSPLLKTVQDSLTLLKSQLAKIENLSSSDQKAIELLDKNQQISNSQNFSVIELSKLVDYYKTKRTELNNSLDAFIKQEDELNKKISNLESRLSFNQTTVENQSDGKLIVNITSSQAGNIPLEIIYLTSTANWKPSYDLRIDKINDPIQMLYKAQVIQRTGVDWKNIKLSLTSGLANANTQAPELNSWFLDYYRTDVYGDVIIDAYRTTSKSKSIAGKDVEGRPNATYVQTLQNQVPGVEISTGAGQPGASNAPVVLRGAGSIPKDVEPLYVVDGVPMNGDSFKKINPEEIINIDVLRDAGSTSIYGNRGVNGVIVVTTLAGINESNMNEFTEMNESQLNLSFDIDIPYTIISNGKTHSVTLKEIKIPATYSYIAIPKLDLNAYLVAKINDYGNYNILPGEANVIFEDLFVGKTFINPNAKNNELQLSLGKDANIAISRKLVSDKSGTKMLSSRKVQDFVYEISVRNNKKVPIEIMLEDQIPISSNNDIEITVTEKDGANINTETGKMIWNLNIKSNETKKVRFGYQIKSAKEKNLEI</sequence>
<dbReference type="Proteomes" id="UP000275719">
    <property type="component" value="Unassembled WGS sequence"/>
</dbReference>
<dbReference type="EMBL" id="RQVQ01000024">
    <property type="protein sequence ID" value="RRJ89658.1"/>
    <property type="molecule type" value="Genomic_DNA"/>
</dbReference>
<keyword evidence="1" id="KW-1134">Transmembrane beta strand</keyword>
<comment type="subcellular location">
    <subcellularLocation>
        <location evidence="1">Cell outer membrane</location>
        <topology evidence="1">Multi-pass membrane protein</topology>
    </subcellularLocation>
</comment>
<dbReference type="Gene3D" id="2.170.130.10">
    <property type="entry name" value="TonB-dependent receptor, plug domain"/>
    <property type="match status" value="1"/>
</dbReference>
<accession>A0A3P3W5D5</accession>
<proteinExistence type="inferred from homology"/>
<dbReference type="Pfam" id="PF13600">
    <property type="entry name" value="DUF4140"/>
    <property type="match status" value="1"/>
</dbReference>
<dbReference type="Pfam" id="PF13598">
    <property type="entry name" value="DUF4139"/>
    <property type="match status" value="1"/>
</dbReference>
<keyword evidence="1" id="KW-0812">Transmembrane</keyword>
<dbReference type="InterPro" id="IPR039426">
    <property type="entry name" value="TonB-dep_rcpt-like"/>
</dbReference>
<dbReference type="PROSITE" id="PS52016">
    <property type="entry name" value="TONB_DEPENDENT_REC_3"/>
    <property type="match status" value="1"/>
</dbReference>
<dbReference type="RefSeq" id="WP_125019465.1">
    <property type="nucleotide sequence ID" value="NZ_RQVQ01000024.1"/>
</dbReference>
<dbReference type="InterPro" id="IPR012910">
    <property type="entry name" value="Plug_dom"/>
</dbReference>
<keyword evidence="1" id="KW-0472">Membrane</keyword>
<organism evidence="7 8">
    <name type="scientific">Paenimyroides tangerinum</name>
    <dbReference type="NCBI Taxonomy" id="2488728"/>
    <lineage>
        <taxon>Bacteria</taxon>
        <taxon>Pseudomonadati</taxon>
        <taxon>Bacteroidota</taxon>
        <taxon>Flavobacteriia</taxon>
        <taxon>Flavobacteriales</taxon>
        <taxon>Flavobacteriaceae</taxon>
        <taxon>Paenimyroides</taxon>
    </lineage>
</organism>
<dbReference type="InterPro" id="IPR037291">
    <property type="entry name" value="DUF4139"/>
</dbReference>
<dbReference type="PANTHER" id="PTHR31005">
    <property type="entry name" value="DUF4139 DOMAIN-CONTAINING PROTEIN"/>
    <property type="match status" value="1"/>
</dbReference>
<dbReference type="PANTHER" id="PTHR31005:SF8">
    <property type="entry name" value="DUF4139 DOMAIN-CONTAINING PROTEIN"/>
    <property type="match status" value="1"/>
</dbReference>